<dbReference type="InterPro" id="IPR050961">
    <property type="entry name" value="BolA/IbaG_stress_morph_reg"/>
</dbReference>
<dbReference type="STRING" id="46835.A0A504YX27"/>
<accession>A0A504YX27</accession>
<dbReference type="EMBL" id="SUNJ01003896">
    <property type="protein sequence ID" value="TPP64906.1"/>
    <property type="molecule type" value="Genomic_DNA"/>
</dbReference>
<evidence type="ECO:0000313" key="3">
    <source>
        <dbReference type="EMBL" id="TPP64906.1"/>
    </source>
</evidence>
<dbReference type="AlphaFoldDB" id="A0A504YX27"/>
<proteinExistence type="inferred from homology"/>
<dbReference type="PANTHER" id="PTHR46229">
    <property type="entry name" value="BOLA TRANSCRIPTION REGULATOR"/>
    <property type="match status" value="1"/>
</dbReference>
<dbReference type="GO" id="GO:0005739">
    <property type="term" value="C:mitochondrion"/>
    <property type="evidence" value="ECO:0007669"/>
    <property type="project" value="TreeGrafter"/>
</dbReference>
<dbReference type="InterPro" id="IPR036065">
    <property type="entry name" value="BolA-like_sf"/>
</dbReference>
<dbReference type="PANTHER" id="PTHR46229:SF2">
    <property type="entry name" value="BOLA-LIKE PROTEIN 1"/>
    <property type="match status" value="1"/>
</dbReference>
<dbReference type="OrthoDB" id="4983at2759"/>
<dbReference type="Gene3D" id="3.30.300.90">
    <property type="entry name" value="BolA-like"/>
    <property type="match status" value="1"/>
</dbReference>
<evidence type="ECO:0000313" key="4">
    <source>
        <dbReference type="Proteomes" id="UP000316759"/>
    </source>
</evidence>
<dbReference type="Pfam" id="PF01722">
    <property type="entry name" value="BolA"/>
    <property type="match status" value="1"/>
</dbReference>
<comment type="caution">
    <text evidence="3">The sequence shown here is derived from an EMBL/GenBank/DDBJ whole genome shotgun (WGS) entry which is preliminary data.</text>
</comment>
<keyword evidence="4" id="KW-1185">Reference proteome</keyword>
<dbReference type="SUPFAM" id="SSF82657">
    <property type="entry name" value="BolA-like"/>
    <property type="match status" value="1"/>
</dbReference>
<sequence>MLRLFNFSKVPILKCDSVCKFSSNGHIESCIRSILTENFQPTLLKIVNESRKHSLNSAPESHFRITIVSPQFEKLNPIERERMVHKSLKSQYEKGVVAITIMARSITEPLNEHSTPACPKNDKSTK</sequence>
<reference evidence="3 4" key="1">
    <citation type="submission" date="2019-04" db="EMBL/GenBank/DDBJ databases">
        <title>Annotation for the trematode Fasciola gigantica.</title>
        <authorList>
            <person name="Choi Y.-J."/>
        </authorList>
    </citation>
    <scope>NUCLEOTIDE SEQUENCE [LARGE SCALE GENOMIC DNA]</scope>
    <source>
        <strain evidence="3">Uganda_cow_1</strain>
    </source>
</reference>
<protein>
    <submittedName>
        <fullName evidence="3">Uncharacterized protein</fullName>
    </submittedName>
</protein>
<comment type="similarity">
    <text evidence="1 2">Belongs to the BolA/IbaG family.</text>
</comment>
<gene>
    <name evidence="3" type="ORF">FGIG_07800</name>
</gene>
<evidence type="ECO:0000256" key="2">
    <source>
        <dbReference type="RuleBase" id="RU003860"/>
    </source>
</evidence>
<organism evidence="3 4">
    <name type="scientific">Fasciola gigantica</name>
    <name type="common">Giant liver fluke</name>
    <dbReference type="NCBI Taxonomy" id="46835"/>
    <lineage>
        <taxon>Eukaryota</taxon>
        <taxon>Metazoa</taxon>
        <taxon>Spiralia</taxon>
        <taxon>Lophotrochozoa</taxon>
        <taxon>Platyhelminthes</taxon>
        <taxon>Trematoda</taxon>
        <taxon>Digenea</taxon>
        <taxon>Plagiorchiida</taxon>
        <taxon>Echinostomata</taxon>
        <taxon>Echinostomatoidea</taxon>
        <taxon>Fasciolidae</taxon>
        <taxon>Fasciola</taxon>
    </lineage>
</organism>
<evidence type="ECO:0000256" key="1">
    <source>
        <dbReference type="ARBA" id="ARBA00005578"/>
    </source>
</evidence>
<dbReference type="InterPro" id="IPR002634">
    <property type="entry name" value="BolA"/>
</dbReference>
<name>A0A504YX27_FASGI</name>
<dbReference type="Proteomes" id="UP000316759">
    <property type="component" value="Unassembled WGS sequence"/>
</dbReference>